<dbReference type="SUPFAM" id="SSF56634">
    <property type="entry name" value="Heme-dependent catalase-like"/>
    <property type="match status" value="1"/>
</dbReference>
<evidence type="ECO:0000256" key="1">
    <source>
        <dbReference type="ARBA" id="ARBA00002974"/>
    </source>
</evidence>
<dbReference type="GO" id="GO:0005737">
    <property type="term" value="C:cytoplasm"/>
    <property type="evidence" value="ECO:0007669"/>
    <property type="project" value="TreeGrafter"/>
</dbReference>
<dbReference type="EMBL" id="LR743508">
    <property type="protein sequence ID" value="CAA2109176.1"/>
    <property type="molecule type" value="Genomic_DNA"/>
</dbReference>
<dbReference type="InterPro" id="IPR024711">
    <property type="entry name" value="Catalase_clade1/3"/>
</dbReference>
<proteinExistence type="inferred from homology"/>
<dbReference type="InterPro" id="IPR011614">
    <property type="entry name" value="Catalase_core"/>
</dbReference>
<reference evidence="13" key="1">
    <citation type="submission" date="2019-12" db="EMBL/GenBank/DDBJ databases">
        <authorList>
            <person name="Cremers G."/>
        </authorList>
    </citation>
    <scope>NUCLEOTIDE SEQUENCE</scope>
    <source>
        <strain evidence="13">Vvax</strain>
    </source>
</reference>
<dbReference type="Gene3D" id="2.40.180.10">
    <property type="entry name" value="Catalase core domain"/>
    <property type="match status" value="1"/>
</dbReference>
<evidence type="ECO:0000313" key="13">
    <source>
        <dbReference type="EMBL" id="CAA2109176.1"/>
    </source>
</evidence>
<evidence type="ECO:0000256" key="6">
    <source>
        <dbReference type="ARBA" id="ARBA00022723"/>
    </source>
</evidence>
<dbReference type="Pfam" id="PF00199">
    <property type="entry name" value="Catalase"/>
    <property type="match status" value="1"/>
</dbReference>
<dbReference type="GO" id="GO:0046872">
    <property type="term" value="F:metal ion binding"/>
    <property type="evidence" value="ECO:0007669"/>
    <property type="project" value="UniProtKB-KW"/>
</dbReference>
<dbReference type="Pfam" id="PF06628">
    <property type="entry name" value="Catalase-rel"/>
    <property type="match status" value="1"/>
</dbReference>
<evidence type="ECO:0000256" key="8">
    <source>
        <dbReference type="ARBA" id="ARBA00023004"/>
    </source>
</evidence>
<evidence type="ECO:0000256" key="7">
    <source>
        <dbReference type="ARBA" id="ARBA00023002"/>
    </source>
</evidence>
<dbReference type="RefSeq" id="WP_339093121.1">
    <property type="nucleotide sequence ID" value="NZ_LR743508.1"/>
</dbReference>
<dbReference type="GO" id="GO:0004096">
    <property type="term" value="F:catalase activity"/>
    <property type="evidence" value="ECO:0007669"/>
    <property type="project" value="UniProtKB-EC"/>
</dbReference>
<keyword evidence="7 13" id="KW-0560">Oxidoreductase</keyword>
<dbReference type="GO" id="GO:0042744">
    <property type="term" value="P:hydrogen peroxide catabolic process"/>
    <property type="evidence" value="ECO:0007669"/>
    <property type="project" value="UniProtKB-KW"/>
</dbReference>
<dbReference type="GO" id="GO:0020037">
    <property type="term" value="F:heme binding"/>
    <property type="evidence" value="ECO:0007669"/>
    <property type="project" value="InterPro"/>
</dbReference>
<evidence type="ECO:0000256" key="4">
    <source>
        <dbReference type="ARBA" id="ARBA00022559"/>
    </source>
</evidence>
<keyword evidence="5 10" id="KW-0349">Heme</keyword>
<evidence type="ECO:0000256" key="3">
    <source>
        <dbReference type="ARBA" id="ARBA00012314"/>
    </source>
</evidence>
<keyword evidence="9" id="KW-0376">Hydrogen peroxide</keyword>
<dbReference type="PIRSF" id="PIRSF038928">
    <property type="entry name" value="Catalase_clade1-3"/>
    <property type="match status" value="1"/>
</dbReference>
<dbReference type="GO" id="GO:0042542">
    <property type="term" value="P:response to hydrogen peroxide"/>
    <property type="evidence" value="ECO:0007669"/>
    <property type="project" value="TreeGrafter"/>
</dbReference>
<evidence type="ECO:0000256" key="10">
    <source>
        <dbReference type="PIRSR" id="PIRSR038928-2"/>
    </source>
</evidence>
<feature type="binding site" description="axial binding residue" evidence="10">
    <location>
        <position position="340"/>
    </location>
    <ligand>
        <name>heme</name>
        <dbReference type="ChEBI" id="CHEBI:30413"/>
    </ligand>
    <ligandPart>
        <name>Fe</name>
        <dbReference type="ChEBI" id="CHEBI:18248"/>
    </ligandPart>
</feature>
<evidence type="ECO:0000256" key="9">
    <source>
        <dbReference type="ARBA" id="ARBA00023324"/>
    </source>
</evidence>
<evidence type="ECO:0000256" key="5">
    <source>
        <dbReference type="ARBA" id="ARBA00022617"/>
    </source>
</evidence>
<dbReference type="AlphaFoldDB" id="A0A679JCR8"/>
<dbReference type="PANTHER" id="PTHR11465">
    <property type="entry name" value="CATALASE"/>
    <property type="match status" value="1"/>
</dbReference>
<dbReference type="PANTHER" id="PTHR11465:SF61">
    <property type="entry name" value="CATALASE"/>
    <property type="match status" value="1"/>
</dbReference>
<feature type="region of interest" description="Disordered" evidence="11">
    <location>
        <begin position="1"/>
        <end position="26"/>
    </location>
</feature>
<comment type="similarity">
    <text evidence="2">Belongs to the catalase family.</text>
</comment>
<evidence type="ECO:0000259" key="12">
    <source>
        <dbReference type="SMART" id="SM01060"/>
    </source>
</evidence>
<dbReference type="EC" id="1.11.1.6" evidence="3"/>
<evidence type="ECO:0000256" key="2">
    <source>
        <dbReference type="ARBA" id="ARBA00005329"/>
    </source>
</evidence>
<name>A0A679JCR8_VARPD</name>
<comment type="function">
    <text evidence="1">Decomposes hydrogen peroxide into water and oxygen; serves to protect cells from the toxic effects of hydrogen peroxide.</text>
</comment>
<dbReference type="InterPro" id="IPR018028">
    <property type="entry name" value="Catalase"/>
</dbReference>
<gene>
    <name evidence="13" type="primary">katA_1</name>
    <name evidence="13" type="ORF">VVAX_05447</name>
</gene>
<protein>
    <recommendedName>
        <fullName evidence="3">catalase</fullName>
        <ecNumber evidence="3">1.11.1.6</ecNumber>
    </recommendedName>
</protein>
<dbReference type="InterPro" id="IPR010582">
    <property type="entry name" value="Catalase_immune_responsive"/>
</dbReference>
<dbReference type="InterPro" id="IPR020835">
    <property type="entry name" value="Catalase_sf"/>
</dbReference>
<dbReference type="PRINTS" id="PR00067">
    <property type="entry name" value="CATALASE"/>
</dbReference>
<evidence type="ECO:0000256" key="11">
    <source>
        <dbReference type="SAM" id="MobiDB-lite"/>
    </source>
</evidence>
<comment type="cofactor">
    <cofactor evidence="10">
        <name>heme</name>
        <dbReference type="ChEBI" id="CHEBI:30413"/>
    </cofactor>
</comment>
<feature type="domain" description="Catalase core" evidence="12">
    <location>
        <begin position="11"/>
        <end position="394"/>
    </location>
</feature>
<dbReference type="PROSITE" id="PS51402">
    <property type="entry name" value="CATALASE_3"/>
    <property type="match status" value="1"/>
</dbReference>
<dbReference type="SMART" id="SM01060">
    <property type="entry name" value="Catalase"/>
    <property type="match status" value="1"/>
</dbReference>
<organism evidence="13">
    <name type="scientific">Variovorax paradoxus</name>
    <dbReference type="NCBI Taxonomy" id="34073"/>
    <lineage>
        <taxon>Bacteria</taxon>
        <taxon>Pseudomonadati</taxon>
        <taxon>Pseudomonadota</taxon>
        <taxon>Betaproteobacteria</taxon>
        <taxon>Burkholderiales</taxon>
        <taxon>Comamonadaceae</taxon>
        <taxon>Variovorax</taxon>
    </lineage>
</organism>
<keyword evidence="8 10" id="KW-0408">Iron</keyword>
<keyword evidence="4 13" id="KW-0575">Peroxidase</keyword>
<accession>A0A679JCR8</accession>
<sequence length="483" mass="53291">MNKDNRPPTLTTAGGAPVVDSSRSITAGPRGPVLLQDYQMAEKLAYLARERIPERVLHAKGAAAFGTLRITGDIARYTRARVLQPGQATPVLVRFSGLTGERGCADAERDMRGFALKAYTEEGNWDLVGSHLPVACIRDPQKFPDLVRALKRHPVSHLRSPTAIWDFWSLSPESIHQIVMLFSDRGLPAGYRHMHAYGVHAFGLVNETGERVWAKFHFRTRQGVRCLTDAEARCAVAEDRESAQRDLFEAIERGEHPSWSLHVQLMSEAQAAALPFNPFDPTCVWPQGAHPLIEIGLLVLHANPDNYFAQVEQATFNPAHLVPGICVSPDKLLQGRLLTYADAQRYRVGTHHAALPVNRPLSPVHTYHADGAMRLNVPARTDAYYEPNSFGGPRPDHRLAEPALPLAGDAMRFDDRQGLGDYAQAGALYRRMDEGERQRLAANIAASMASVPDAIQRRQVEHFRLVDAAFGEGVEAALARLAG</sequence>
<keyword evidence="6 10" id="KW-0479">Metal-binding</keyword>